<dbReference type="InterPro" id="IPR007214">
    <property type="entry name" value="YbaK/aa-tRNA-synth-assoc-dom"/>
</dbReference>
<dbReference type="EMBL" id="QGTL01000018">
    <property type="protein sequence ID" value="PWV67925.1"/>
    <property type="molecule type" value="Genomic_DNA"/>
</dbReference>
<dbReference type="Proteomes" id="UP000246410">
    <property type="component" value="Unassembled WGS sequence"/>
</dbReference>
<comment type="caution">
    <text evidence="2">The sequence shown here is derived from an EMBL/GenBank/DDBJ whole genome shotgun (WGS) entry which is preliminary data.</text>
</comment>
<dbReference type="GO" id="GO:0002161">
    <property type="term" value="F:aminoacyl-tRNA deacylase activity"/>
    <property type="evidence" value="ECO:0007669"/>
    <property type="project" value="InterPro"/>
</dbReference>
<evidence type="ECO:0000313" key="3">
    <source>
        <dbReference type="Proteomes" id="UP000246410"/>
    </source>
</evidence>
<dbReference type="PANTHER" id="PTHR30411">
    <property type="entry name" value="CYTOPLASMIC PROTEIN"/>
    <property type="match status" value="1"/>
</dbReference>
<name>A0A317N204_9NOCA</name>
<organism evidence="2 3">
    <name type="scientific">Nocardia neocaledoniensis</name>
    <dbReference type="NCBI Taxonomy" id="236511"/>
    <lineage>
        <taxon>Bacteria</taxon>
        <taxon>Bacillati</taxon>
        <taxon>Actinomycetota</taxon>
        <taxon>Actinomycetes</taxon>
        <taxon>Mycobacteriales</taxon>
        <taxon>Nocardiaceae</taxon>
        <taxon>Nocardia</taxon>
    </lineage>
</organism>
<dbReference type="Pfam" id="PF04073">
    <property type="entry name" value="tRNA_edit"/>
    <property type="match status" value="1"/>
</dbReference>
<reference evidence="2 3" key="1">
    <citation type="submission" date="2018-05" db="EMBL/GenBank/DDBJ databases">
        <title>Genomic Encyclopedia of Type Strains, Phase IV (KMG-IV): sequencing the most valuable type-strain genomes for metagenomic binning, comparative biology and taxonomic classification.</title>
        <authorList>
            <person name="Goeker M."/>
        </authorList>
    </citation>
    <scope>NUCLEOTIDE SEQUENCE [LARGE SCALE GENOMIC DNA]</scope>
    <source>
        <strain evidence="2 3">DSM 44717</strain>
    </source>
</reference>
<dbReference type="PANTHER" id="PTHR30411:SF1">
    <property type="entry name" value="CYTOPLASMIC PROTEIN"/>
    <property type="match status" value="1"/>
</dbReference>
<evidence type="ECO:0000313" key="2">
    <source>
        <dbReference type="EMBL" id="PWV67925.1"/>
    </source>
</evidence>
<proteinExistence type="predicted"/>
<sequence>MRRSSLPAVACRVADTLIARGHHGVIVSPETPASTAADAARALGAHPTAITTSQVFLLDNDPVLLLVADHHAVDLVRTGKRLEGTLRPAPAELVERVTGQPIDGTAPVGHPTNLPTWVDTALSEHPEVWAAGGHPNTVFRTNFRELVRITAGLPIQVD</sequence>
<dbReference type="AlphaFoldDB" id="A0A317N204"/>
<keyword evidence="3" id="KW-1185">Reference proteome</keyword>
<gene>
    <name evidence="2" type="ORF">DFR69_11898</name>
</gene>
<dbReference type="RefSeq" id="WP_110041419.1">
    <property type="nucleotide sequence ID" value="NZ_JARWQV010000339.1"/>
</dbReference>
<feature type="domain" description="YbaK/aminoacyl-tRNA synthetase-associated" evidence="1">
    <location>
        <begin position="32"/>
        <end position="148"/>
    </location>
</feature>
<protein>
    <submittedName>
        <fullName evidence="2">Prolyl-tRNA editing enzyme YbaK/EbsC (Cys-tRNA(Pro) deacylase)</fullName>
    </submittedName>
</protein>
<accession>A0A317N204</accession>
<dbReference type="SUPFAM" id="SSF55826">
    <property type="entry name" value="YbaK/ProRS associated domain"/>
    <property type="match status" value="1"/>
</dbReference>
<dbReference type="CDD" id="cd04333">
    <property type="entry name" value="ProX_deacylase"/>
    <property type="match status" value="1"/>
</dbReference>
<dbReference type="Gene3D" id="3.90.960.10">
    <property type="entry name" value="YbaK/aminoacyl-tRNA synthetase-associated domain"/>
    <property type="match status" value="1"/>
</dbReference>
<evidence type="ECO:0000259" key="1">
    <source>
        <dbReference type="Pfam" id="PF04073"/>
    </source>
</evidence>
<dbReference type="InterPro" id="IPR036754">
    <property type="entry name" value="YbaK/aa-tRNA-synt-asso_dom_sf"/>
</dbReference>